<protein>
    <submittedName>
        <fullName evidence="1">Uncharacterized protein</fullName>
    </submittedName>
</protein>
<accession>A0A9W9YCM3</accession>
<evidence type="ECO:0000313" key="2">
    <source>
        <dbReference type="Proteomes" id="UP001163046"/>
    </source>
</evidence>
<keyword evidence="2" id="KW-1185">Reference proteome</keyword>
<dbReference type="Proteomes" id="UP001163046">
    <property type="component" value="Unassembled WGS sequence"/>
</dbReference>
<reference evidence="1" key="1">
    <citation type="submission" date="2023-01" db="EMBL/GenBank/DDBJ databases">
        <title>Genome assembly of the deep-sea coral Lophelia pertusa.</title>
        <authorList>
            <person name="Herrera S."/>
            <person name="Cordes E."/>
        </authorList>
    </citation>
    <scope>NUCLEOTIDE SEQUENCE</scope>
    <source>
        <strain evidence="1">USNM1676648</strain>
        <tissue evidence="1">Polyp</tissue>
    </source>
</reference>
<proteinExistence type="predicted"/>
<evidence type="ECO:0000313" key="1">
    <source>
        <dbReference type="EMBL" id="KAJ7333694.1"/>
    </source>
</evidence>
<name>A0A9W9YCM3_9CNID</name>
<dbReference type="EMBL" id="MU827785">
    <property type="protein sequence ID" value="KAJ7333694.1"/>
    <property type="molecule type" value="Genomic_DNA"/>
</dbReference>
<organism evidence="1 2">
    <name type="scientific">Desmophyllum pertusum</name>
    <dbReference type="NCBI Taxonomy" id="174260"/>
    <lineage>
        <taxon>Eukaryota</taxon>
        <taxon>Metazoa</taxon>
        <taxon>Cnidaria</taxon>
        <taxon>Anthozoa</taxon>
        <taxon>Hexacorallia</taxon>
        <taxon>Scleractinia</taxon>
        <taxon>Caryophylliina</taxon>
        <taxon>Caryophylliidae</taxon>
        <taxon>Desmophyllum</taxon>
    </lineage>
</organism>
<gene>
    <name evidence="1" type="ORF">OS493_015777</name>
</gene>
<sequence>MCAFGDPEAKAIVNEIVEEMAVKRGVKRTVEDLVGEETLGKYVETLRVPDWVLLYFKAKARVFWANVASRYQHHKAWKNRANLIDSTIKRIINNQATDSRSSEKKEHYGENENIRIVIPFKDQKSADNTKKQLAAKLEHVYNPCLQAAKSEAS</sequence>
<comment type="caution">
    <text evidence="1">The sequence shown here is derived from an EMBL/GenBank/DDBJ whole genome shotgun (WGS) entry which is preliminary data.</text>
</comment>
<dbReference type="OrthoDB" id="5990486at2759"/>
<dbReference type="AlphaFoldDB" id="A0A9W9YCM3"/>